<dbReference type="AlphaFoldDB" id="A0A367KW74"/>
<evidence type="ECO:0000256" key="9">
    <source>
        <dbReference type="SAM" id="MobiDB-lite"/>
    </source>
</evidence>
<comment type="caution">
    <text evidence="10">The sequence shown here is derived from an EMBL/GenBank/DDBJ whole genome shotgun (WGS) entry which is preliminary data.</text>
</comment>
<evidence type="ECO:0000256" key="3">
    <source>
        <dbReference type="ARBA" id="ARBA00006922"/>
    </source>
</evidence>
<keyword evidence="6" id="KW-0805">Transcription regulation</keyword>
<evidence type="ECO:0000256" key="1">
    <source>
        <dbReference type="ARBA" id="ARBA00004123"/>
    </source>
</evidence>
<feature type="region of interest" description="Disordered" evidence="9">
    <location>
        <begin position="185"/>
        <end position="223"/>
    </location>
</feature>
<dbReference type="GO" id="GO:0005737">
    <property type="term" value="C:cytoplasm"/>
    <property type="evidence" value="ECO:0007669"/>
    <property type="project" value="UniProtKB-SubCell"/>
</dbReference>
<organism evidence="10 11">
    <name type="scientific">Rhizopus stolonifer</name>
    <name type="common">Rhizopus nigricans</name>
    <dbReference type="NCBI Taxonomy" id="4846"/>
    <lineage>
        <taxon>Eukaryota</taxon>
        <taxon>Fungi</taxon>
        <taxon>Fungi incertae sedis</taxon>
        <taxon>Mucoromycota</taxon>
        <taxon>Mucoromycotina</taxon>
        <taxon>Mucoromycetes</taxon>
        <taxon>Mucorales</taxon>
        <taxon>Mucorineae</taxon>
        <taxon>Rhizopodaceae</taxon>
        <taxon>Rhizopus</taxon>
    </lineage>
</organism>
<dbReference type="GO" id="GO:0005634">
    <property type="term" value="C:nucleus"/>
    <property type="evidence" value="ECO:0007669"/>
    <property type="project" value="UniProtKB-SubCell"/>
</dbReference>
<evidence type="ECO:0000256" key="2">
    <source>
        <dbReference type="ARBA" id="ARBA00004496"/>
    </source>
</evidence>
<comment type="subcellular location">
    <subcellularLocation>
        <location evidence="2">Cytoplasm</location>
    </subcellularLocation>
    <subcellularLocation>
        <location evidence="1">Nucleus</location>
    </subcellularLocation>
</comment>
<keyword evidence="8" id="KW-0539">Nucleus</keyword>
<dbReference type="Pfam" id="PF08528">
    <property type="entry name" value="Whi5"/>
    <property type="match status" value="1"/>
</dbReference>
<dbReference type="Proteomes" id="UP000253551">
    <property type="component" value="Unassembled WGS sequence"/>
</dbReference>
<feature type="region of interest" description="Disordered" evidence="9">
    <location>
        <begin position="152"/>
        <end position="171"/>
    </location>
</feature>
<gene>
    <name evidence="10" type="ORF">CU098_013115</name>
</gene>
<keyword evidence="11" id="KW-1185">Reference proteome</keyword>
<comment type="similarity">
    <text evidence="3">Belongs to the WHI5/NRM1 family.</text>
</comment>
<evidence type="ECO:0000313" key="11">
    <source>
        <dbReference type="Proteomes" id="UP000253551"/>
    </source>
</evidence>
<evidence type="ECO:0000313" key="10">
    <source>
        <dbReference type="EMBL" id="RCI06463.1"/>
    </source>
</evidence>
<dbReference type="OrthoDB" id="2359117at2759"/>
<keyword evidence="4" id="KW-0963">Cytoplasm</keyword>
<evidence type="ECO:0000256" key="7">
    <source>
        <dbReference type="ARBA" id="ARBA00023163"/>
    </source>
</evidence>
<accession>A0A367KW74</accession>
<proteinExistence type="inferred from homology"/>
<dbReference type="InterPro" id="IPR013734">
    <property type="entry name" value="TF_Nrm1/Whi5"/>
</dbReference>
<evidence type="ECO:0000256" key="6">
    <source>
        <dbReference type="ARBA" id="ARBA00023015"/>
    </source>
</evidence>
<keyword evidence="5" id="KW-0678">Repressor</keyword>
<feature type="compositionally biased region" description="Acidic residues" evidence="9">
    <location>
        <begin position="201"/>
        <end position="213"/>
    </location>
</feature>
<reference evidence="10 11" key="1">
    <citation type="journal article" date="2018" name="G3 (Bethesda)">
        <title>Phylogenetic and Phylogenomic Definition of Rhizopus Species.</title>
        <authorList>
            <person name="Gryganskyi A.P."/>
            <person name="Golan J."/>
            <person name="Dolatabadi S."/>
            <person name="Mondo S."/>
            <person name="Robb S."/>
            <person name="Idnurm A."/>
            <person name="Muszewska A."/>
            <person name="Steczkiewicz K."/>
            <person name="Masonjones S."/>
            <person name="Liao H.L."/>
            <person name="Gajdeczka M.T."/>
            <person name="Anike F."/>
            <person name="Vuek A."/>
            <person name="Anishchenko I.M."/>
            <person name="Voigt K."/>
            <person name="de Hoog G.S."/>
            <person name="Smith M.E."/>
            <person name="Heitman J."/>
            <person name="Vilgalys R."/>
            <person name="Stajich J.E."/>
        </authorList>
    </citation>
    <scope>NUCLEOTIDE SEQUENCE [LARGE SCALE GENOMIC DNA]</scope>
    <source>
        <strain evidence="10 11">LSU 92-RS-03</strain>
    </source>
</reference>
<evidence type="ECO:0000256" key="8">
    <source>
        <dbReference type="ARBA" id="ARBA00023242"/>
    </source>
</evidence>
<name>A0A367KW74_RHIST</name>
<feature type="region of interest" description="Disordered" evidence="9">
    <location>
        <begin position="236"/>
        <end position="259"/>
    </location>
</feature>
<evidence type="ECO:0000256" key="4">
    <source>
        <dbReference type="ARBA" id="ARBA00022490"/>
    </source>
</evidence>
<keyword evidence="7" id="KW-0804">Transcription</keyword>
<dbReference type="EMBL" id="PJQM01000148">
    <property type="protein sequence ID" value="RCI06463.1"/>
    <property type="molecule type" value="Genomic_DNA"/>
</dbReference>
<protein>
    <submittedName>
        <fullName evidence="10">Uncharacterized protein</fullName>
    </submittedName>
</protein>
<sequence>MCSNMSTHSHLHRHKQDISKHLESLQARLEFARFKLRNGWQTNTFGDVEYFWKQRQRQTIKEIPVPRFTQQDIIERKTCQLAKRGRPSKANSALNRSTPSLSINKKQHAIKKQQSASQHESIHQPTYHFHHYDQENWNTDKPGRLTRNYSVSSFDESRVPSDPDDEPSIVNNSLDYLSYAIAMKEHQRERQNSEQMIEEPTLLEDDEDEDEDTDHNLRDDVSPDWTRTSRLRLSLSIPNQPYSQHKSPDVSNTSSPLSATNAAAEAMLMFVHTEKNQQD</sequence>
<evidence type="ECO:0000256" key="5">
    <source>
        <dbReference type="ARBA" id="ARBA00022491"/>
    </source>
</evidence>